<dbReference type="PANTHER" id="PTHR11926">
    <property type="entry name" value="GLUCOSYL/GLUCURONOSYL TRANSFERASES"/>
    <property type="match status" value="1"/>
</dbReference>
<dbReference type="EMBL" id="QZWG01000014">
    <property type="protein sequence ID" value="RZB69516.1"/>
    <property type="molecule type" value="Genomic_DNA"/>
</dbReference>
<dbReference type="GO" id="GO:0008168">
    <property type="term" value="F:methyltransferase activity"/>
    <property type="evidence" value="ECO:0007669"/>
    <property type="project" value="UniProtKB-KW"/>
</dbReference>
<dbReference type="GO" id="GO:0080043">
    <property type="term" value="F:quercetin 3-O-glucosyltransferase activity"/>
    <property type="evidence" value="ECO:0007669"/>
    <property type="project" value="TreeGrafter"/>
</dbReference>
<dbReference type="InterPro" id="IPR029063">
    <property type="entry name" value="SAM-dependent_MTases_sf"/>
</dbReference>
<comment type="similarity">
    <text evidence="1">Belongs to the UDP-glycosyltransferase family.</text>
</comment>
<dbReference type="Gene3D" id="3.40.50.2000">
    <property type="entry name" value="Glycogen Phosphorylase B"/>
    <property type="match status" value="2"/>
</dbReference>
<keyword evidence="2" id="KW-0808">Transferase</keyword>
<proteinExistence type="inferred from homology"/>
<organism evidence="2 3">
    <name type="scientific">Glycine soja</name>
    <name type="common">Wild soybean</name>
    <dbReference type="NCBI Taxonomy" id="3848"/>
    <lineage>
        <taxon>Eukaryota</taxon>
        <taxon>Viridiplantae</taxon>
        <taxon>Streptophyta</taxon>
        <taxon>Embryophyta</taxon>
        <taxon>Tracheophyta</taxon>
        <taxon>Spermatophyta</taxon>
        <taxon>Magnoliopsida</taxon>
        <taxon>eudicotyledons</taxon>
        <taxon>Gunneridae</taxon>
        <taxon>Pentapetalae</taxon>
        <taxon>rosids</taxon>
        <taxon>fabids</taxon>
        <taxon>Fabales</taxon>
        <taxon>Fabaceae</taxon>
        <taxon>Papilionoideae</taxon>
        <taxon>50 kb inversion clade</taxon>
        <taxon>NPAAA clade</taxon>
        <taxon>indigoferoid/millettioid clade</taxon>
        <taxon>Phaseoleae</taxon>
        <taxon>Glycine</taxon>
        <taxon>Glycine subgen. Soja</taxon>
    </lineage>
</organism>
<evidence type="ECO:0000313" key="2">
    <source>
        <dbReference type="EMBL" id="RZB69516.1"/>
    </source>
</evidence>
<keyword evidence="3" id="KW-1185">Reference proteome</keyword>
<dbReference type="AlphaFoldDB" id="A0A445H7F5"/>
<accession>A0A445H7F5</accession>
<protein>
    <submittedName>
        <fullName evidence="2">DNA (Cytosine-5)-methyltransferase 1</fullName>
    </submittedName>
</protein>
<dbReference type="Proteomes" id="UP000289340">
    <property type="component" value="Chromosome 14"/>
</dbReference>
<keyword evidence="2" id="KW-0489">Methyltransferase</keyword>
<dbReference type="Gene3D" id="3.40.50.150">
    <property type="entry name" value="Vaccinia Virus protein VP39"/>
    <property type="match status" value="1"/>
</dbReference>
<reference evidence="2 3" key="1">
    <citation type="submission" date="2018-09" db="EMBL/GenBank/DDBJ databases">
        <title>A high-quality reference genome of wild soybean provides a powerful tool to mine soybean genomes.</title>
        <authorList>
            <person name="Xie M."/>
            <person name="Chung C.Y.L."/>
            <person name="Li M.-W."/>
            <person name="Wong F.-L."/>
            <person name="Chan T.-F."/>
            <person name="Lam H.-M."/>
        </authorList>
    </citation>
    <scope>NUCLEOTIDE SEQUENCE [LARGE SCALE GENOMIC DNA]</scope>
    <source>
        <strain evidence="3">cv. W05</strain>
        <tissue evidence="2">Hypocotyl of etiolated seedlings</tissue>
    </source>
</reference>
<gene>
    <name evidence="2" type="ORF">D0Y65_039035</name>
</gene>
<dbReference type="SUPFAM" id="SSF53335">
    <property type="entry name" value="S-adenosyl-L-methionine-dependent methyltransferases"/>
    <property type="match status" value="1"/>
</dbReference>
<comment type="caution">
    <text evidence="2">The sequence shown here is derived from an EMBL/GenBank/DDBJ whole genome shotgun (WGS) entry which is preliminary data.</text>
</comment>
<dbReference type="SUPFAM" id="SSF53756">
    <property type="entry name" value="UDP-Glycosyltransferase/glycogen phosphorylase"/>
    <property type="match status" value="1"/>
</dbReference>
<dbReference type="GO" id="GO:0032259">
    <property type="term" value="P:methylation"/>
    <property type="evidence" value="ECO:0007669"/>
    <property type="project" value="UniProtKB-KW"/>
</dbReference>
<sequence>MLPFFGEQETNCMFYCKKWEIGLEIEDVKKDTIESLVRELMDGEKGKETRDKGLQWKELAKSVASGPDGSSFLNLENMLKQRANSTYNVEQSVEMEDKLERLNASNVVYFTWPTSPNEMLYPWIGVRMNSTGFNHSSWSKVQCEMILAFLSFADYFRPRHFLLENVRNFVSFNKEQTFRLTLASLLEIMRWVIRKGFKILPATVIWIRNI</sequence>
<dbReference type="PANTHER" id="PTHR11926:SF774">
    <property type="entry name" value="UDP-GLYCOSYLTRANSFERASE 85A1-RELATED"/>
    <property type="match status" value="1"/>
</dbReference>
<evidence type="ECO:0000256" key="1">
    <source>
        <dbReference type="ARBA" id="ARBA00009995"/>
    </source>
</evidence>
<dbReference type="GO" id="GO:0080044">
    <property type="term" value="F:quercetin 7-O-glucosyltransferase activity"/>
    <property type="evidence" value="ECO:0007669"/>
    <property type="project" value="TreeGrafter"/>
</dbReference>
<name>A0A445H7F5_GLYSO</name>
<evidence type="ECO:0000313" key="3">
    <source>
        <dbReference type="Proteomes" id="UP000289340"/>
    </source>
</evidence>